<evidence type="ECO:0000313" key="2">
    <source>
        <dbReference type="Proteomes" id="UP000299102"/>
    </source>
</evidence>
<name>A0A4C1UHU2_EUMVA</name>
<dbReference type="Proteomes" id="UP000299102">
    <property type="component" value="Unassembled WGS sequence"/>
</dbReference>
<keyword evidence="2" id="KW-1185">Reference proteome</keyword>
<sequence length="131" mass="14723">MKSELSESSSGALLLRYSPSPAHKPSLSSIRCPILTQEVDNTLVTSLRKIGNPTGLNYAFNKVIALRRLTAARTHRRMQRVCRFRDAVKAHRGITMFSLRYRRRAGGIGLAVEILTLSLLRQIIDFKMRGA</sequence>
<accession>A0A4C1UHU2</accession>
<protein>
    <submittedName>
        <fullName evidence="1">Uncharacterized protein</fullName>
    </submittedName>
</protein>
<comment type="caution">
    <text evidence="1">The sequence shown here is derived from an EMBL/GenBank/DDBJ whole genome shotgun (WGS) entry which is preliminary data.</text>
</comment>
<organism evidence="1 2">
    <name type="scientific">Eumeta variegata</name>
    <name type="common">Bagworm moth</name>
    <name type="synonym">Eumeta japonica</name>
    <dbReference type="NCBI Taxonomy" id="151549"/>
    <lineage>
        <taxon>Eukaryota</taxon>
        <taxon>Metazoa</taxon>
        <taxon>Ecdysozoa</taxon>
        <taxon>Arthropoda</taxon>
        <taxon>Hexapoda</taxon>
        <taxon>Insecta</taxon>
        <taxon>Pterygota</taxon>
        <taxon>Neoptera</taxon>
        <taxon>Endopterygota</taxon>
        <taxon>Lepidoptera</taxon>
        <taxon>Glossata</taxon>
        <taxon>Ditrysia</taxon>
        <taxon>Tineoidea</taxon>
        <taxon>Psychidae</taxon>
        <taxon>Oiketicinae</taxon>
        <taxon>Eumeta</taxon>
    </lineage>
</organism>
<evidence type="ECO:0000313" key="1">
    <source>
        <dbReference type="EMBL" id="GBP25889.1"/>
    </source>
</evidence>
<proteinExistence type="predicted"/>
<dbReference type="AlphaFoldDB" id="A0A4C1UHU2"/>
<gene>
    <name evidence="1" type="ORF">EVAR_81772_1</name>
</gene>
<dbReference type="EMBL" id="BGZK01000173">
    <property type="protein sequence ID" value="GBP25889.1"/>
    <property type="molecule type" value="Genomic_DNA"/>
</dbReference>
<reference evidence="1 2" key="1">
    <citation type="journal article" date="2019" name="Commun. Biol.">
        <title>The bagworm genome reveals a unique fibroin gene that provides high tensile strength.</title>
        <authorList>
            <person name="Kono N."/>
            <person name="Nakamura H."/>
            <person name="Ohtoshi R."/>
            <person name="Tomita M."/>
            <person name="Numata K."/>
            <person name="Arakawa K."/>
        </authorList>
    </citation>
    <scope>NUCLEOTIDE SEQUENCE [LARGE SCALE GENOMIC DNA]</scope>
</reference>